<dbReference type="Proteomes" id="UP000184268">
    <property type="component" value="Unassembled WGS sequence"/>
</dbReference>
<feature type="transmembrane region" description="Helical" evidence="8">
    <location>
        <begin position="28"/>
        <end position="54"/>
    </location>
</feature>
<feature type="transmembrane region" description="Helical" evidence="8">
    <location>
        <begin position="327"/>
        <end position="351"/>
    </location>
</feature>
<evidence type="ECO:0000256" key="8">
    <source>
        <dbReference type="SAM" id="Phobius"/>
    </source>
</evidence>
<feature type="transmembrane region" description="Helical" evidence="8">
    <location>
        <begin position="415"/>
        <end position="435"/>
    </location>
</feature>
<evidence type="ECO:0000256" key="4">
    <source>
        <dbReference type="ARBA" id="ARBA00022989"/>
    </source>
</evidence>
<feature type="transmembrane region" description="Helical" evidence="8">
    <location>
        <begin position="6"/>
        <end position="21"/>
    </location>
</feature>
<feature type="transmembrane region" description="Helical" evidence="8">
    <location>
        <begin position="241"/>
        <end position="258"/>
    </location>
</feature>
<evidence type="ECO:0000256" key="1">
    <source>
        <dbReference type="ARBA" id="ARBA00004651"/>
    </source>
</evidence>
<comment type="subcellular location">
    <subcellularLocation>
        <location evidence="1">Cell membrane</location>
        <topology evidence="1">Multi-pass membrane protein</topology>
    </subcellularLocation>
    <subcellularLocation>
        <location evidence="7">Membrane</location>
        <topology evidence="7">Multi-pass membrane protein</topology>
    </subcellularLocation>
</comment>
<keyword evidence="3 7" id="KW-0812">Transmembrane</keyword>
<accession>A0A1M5N7H4</accession>
<dbReference type="GO" id="GO:0005886">
    <property type="term" value="C:plasma membrane"/>
    <property type="evidence" value="ECO:0007669"/>
    <property type="project" value="UniProtKB-SubCell"/>
</dbReference>
<feature type="transmembrane region" description="Helical" evidence="8">
    <location>
        <begin position="182"/>
        <end position="205"/>
    </location>
</feature>
<dbReference type="InterPro" id="IPR001750">
    <property type="entry name" value="ND/Mrp_TM"/>
</dbReference>
<reference evidence="10 11" key="1">
    <citation type="submission" date="2016-11" db="EMBL/GenBank/DDBJ databases">
        <authorList>
            <person name="Jaros S."/>
            <person name="Januszkiewicz K."/>
            <person name="Wedrychowicz H."/>
        </authorList>
    </citation>
    <scope>NUCLEOTIDE SEQUENCE [LARGE SCALE GENOMIC DNA]</scope>
    <source>
        <strain evidence="10 11">DSM 16917</strain>
    </source>
</reference>
<gene>
    <name evidence="10" type="ORF">SAMN02745129_0922</name>
</gene>
<protein>
    <submittedName>
        <fullName evidence="10">Multisubunit sodium/proton antiporter, MrpD subunit</fullName>
    </submittedName>
</protein>
<evidence type="ECO:0000256" key="5">
    <source>
        <dbReference type="ARBA" id="ARBA00023002"/>
    </source>
</evidence>
<evidence type="ECO:0000313" key="10">
    <source>
        <dbReference type="EMBL" id="SHG85427.1"/>
    </source>
</evidence>
<dbReference type="AlphaFoldDB" id="A0A1M5N7H4"/>
<dbReference type="STRING" id="299255.SAMN02745129_0922"/>
<dbReference type="InterPro" id="IPR052175">
    <property type="entry name" value="ComplexI-like_HydComp"/>
</dbReference>
<feature type="transmembrane region" description="Helical" evidence="8">
    <location>
        <begin position="265"/>
        <end position="284"/>
    </location>
</feature>
<proteinExistence type="predicted"/>
<dbReference type="OrthoDB" id="9768329at2"/>
<name>A0A1M5N7H4_9GAMM</name>
<dbReference type="Pfam" id="PF00361">
    <property type="entry name" value="Proton_antipo_M"/>
    <property type="match status" value="1"/>
</dbReference>
<feature type="transmembrane region" description="Helical" evidence="8">
    <location>
        <begin position="93"/>
        <end position="112"/>
    </location>
</feature>
<dbReference type="PANTHER" id="PTHR42682">
    <property type="entry name" value="HYDROGENASE-4 COMPONENT F"/>
    <property type="match status" value="1"/>
</dbReference>
<evidence type="ECO:0000256" key="2">
    <source>
        <dbReference type="ARBA" id="ARBA00022475"/>
    </source>
</evidence>
<feature type="transmembrane region" description="Helical" evidence="8">
    <location>
        <begin position="538"/>
        <end position="556"/>
    </location>
</feature>
<evidence type="ECO:0000313" key="11">
    <source>
        <dbReference type="Proteomes" id="UP000184268"/>
    </source>
</evidence>
<dbReference type="EMBL" id="FQXG01000001">
    <property type="protein sequence ID" value="SHG85427.1"/>
    <property type="molecule type" value="Genomic_DNA"/>
</dbReference>
<feature type="transmembrane region" description="Helical" evidence="8">
    <location>
        <begin position="371"/>
        <end position="394"/>
    </location>
</feature>
<feature type="domain" description="NADH:quinone oxidoreductase/Mrp antiporter transmembrane" evidence="9">
    <location>
        <begin position="111"/>
        <end position="377"/>
    </location>
</feature>
<feature type="transmembrane region" description="Helical" evidence="8">
    <location>
        <begin position="455"/>
        <end position="473"/>
    </location>
</feature>
<dbReference type="PANTHER" id="PTHR42682:SF4">
    <property type="entry name" value="NADH-UBIQUINONE_PLASTOQUINONE"/>
    <property type="match status" value="1"/>
</dbReference>
<dbReference type="GO" id="GO:0016491">
    <property type="term" value="F:oxidoreductase activity"/>
    <property type="evidence" value="ECO:0007669"/>
    <property type="project" value="UniProtKB-KW"/>
</dbReference>
<evidence type="ECO:0000256" key="7">
    <source>
        <dbReference type="RuleBase" id="RU000320"/>
    </source>
</evidence>
<dbReference type="NCBIfam" id="NF009310">
    <property type="entry name" value="PRK12668.1"/>
    <property type="match status" value="1"/>
</dbReference>
<feature type="transmembrane region" description="Helical" evidence="8">
    <location>
        <begin position="296"/>
        <end position="315"/>
    </location>
</feature>
<dbReference type="RefSeq" id="WP_067654451.1">
    <property type="nucleotide sequence ID" value="NZ_FQXG01000001.1"/>
</dbReference>
<organism evidence="10 11">
    <name type="scientific">Ferrimonas marina</name>
    <dbReference type="NCBI Taxonomy" id="299255"/>
    <lineage>
        <taxon>Bacteria</taxon>
        <taxon>Pseudomonadati</taxon>
        <taxon>Pseudomonadota</taxon>
        <taxon>Gammaproteobacteria</taxon>
        <taxon>Alteromonadales</taxon>
        <taxon>Ferrimonadaceae</taxon>
        <taxon>Ferrimonas</taxon>
    </lineage>
</organism>
<keyword evidence="11" id="KW-1185">Reference proteome</keyword>
<sequence length="559" mass="61075">MIEHFPPGLLLVIIGLLLPFVPKLWQRVLVLAGPVAVLALIWSLPLGSSAYLMFLHYQLTPLEITALGRVFATVFALMAFAGALYALNQAKTLELAAAMVYAGSAIGVALSGDLFSVFVFWELMTLGSTLVLWAAGTDAAWKASFRYLMVHLFGGVVLMVGIVAHVYASGSIEFGPIALTHWSSYFILAGFLVNAGAPPFSAWIADAYPEASPSGSVFLSAFTTKTAVFTLMVCFAGTTALIYIGLYMVFYGIIYALLENDMRRILAYSIVNQVGFMITAIGIGSELALNGAAAHAFAHIIYKGLLLMAAGSVLYQTGKRKCSDLGGLFQSMPLTTLYGTIGALAISAVPFTSGFVTKSLETAAAAHEGLAWVWFLLLAASAGVFLHAGIKFPWFVFFQKDSGLRPKDPPATMRWAMALFSALCIVIGLVPQWFYQILPYPVSYQPYTLDHLVTQFQLLLFAGAAFFVLLPLMKRTLTISLDFDWFYRRLFPSVAQRGTELVVHWDGRLRQGFIAMIRRTLDFLALHLPEAQLSRTRLTSSMVMWVAVILTGYLALSFV</sequence>
<feature type="transmembrane region" description="Helical" evidence="8">
    <location>
        <begin position="66"/>
        <end position="86"/>
    </location>
</feature>
<evidence type="ECO:0000256" key="6">
    <source>
        <dbReference type="ARBA" id="ARBA00023136"/>
    </source>
</evidence>
<keyword evidence="4 8" id="KW-1133">Transmembrane helix</keyword>
<feature type="transmembrane region" description="Helical" evidence="8">
    <location>
        <begin position="148"/>
        <end position="170"/>
    </location>
</feature>
<evidence type="ECO:0000259" key="9">
    <source>
        <dbReference type="Pfam" id="PF00361"/>
    </source>
</evidence>
<keyword evidence="6 8" id="KW-0472">Membrane</keyword>
<evidence type="ECO:0000256" key="3">
    <source>
        <dbReference type="ARBA" id="ARBA00022692"/>
    </source>
</evidence>
<keyword evidence="5" id="KW-0560">Oxidoreductase</keyword>
<keyword evidence="2" id="KW-1003">Cell membrane</keyword>